<sequence>MSENWSEEELSATVEVYLQMYRQELAGESFNKKASYRELADKFGRTEKAYEYRMQNISYIFSLLGRNWVSGLKPAKNVGRRIGEQIERLIALHENRPSDPQVGFEIEVSSYQQKTTLKKPDGVVEPKAKYGSSLIYERSAQVQAWVLNRAGGFCELCGAEAPFTTHAGKSYLEVHHVKRLSLGGSDTITNCVALCPNCHRAFHYSNESIQLIEKIYKINSDLVRE</sequence>
<dbReference type="InterPro" id="IPR003615">
    <property type="entry name" value="HNH_nuc"/>
</dbReference>
<dbReference type="EMBL" id="LOBR01000005">
    <property type="protein sequence ID" value="KYN90224.1"/>
    <property type="molecule type" value="Genomic_DNA"/>
</dbReference>
<dbReference type="GO" id="GO:0008270">
    <property type="term" value="F:zinc ion binding"/>
    <property type="evidence" value="ECO:0007669"/>
    <property type="project" value="InterPro"/>
</dbReference>
<dbReference type="InterPro" id="IPR002711">
    <property type="entry name" value="HNH"/>
</dbReference>
<organism evidence="2 3">
    <name type="scientific">Vibrio cidicii</name>
    <dbReference type="NCBI Taxonomy" id="1763883"/>
    <lineage>
        <taxon>Bacteria</taxon>
        <taxon>Pseudomonadati</taxon>
        <taxon>Pseudomonadota</taxon>
        <taxon>Gammaproteobacteria</taxon>
        <taxon>Vibrionales</taxon>
        <taxon>Vibrionaceae</taxon>
        <taxon>Vibrio</taxon>
    </lineage>
</organism>
<dbReference type="GO" id="GO:0003676">
    <property type="term" value="F:nucleic acid binding"/>
    <property type="evidence" value="ECO:0007669"/>
    <property type="project" value="InterPro"/>
</dbReference>
<keyword evidence="2" id="KW-0540">Nuclease</keyword>
<evidence type="ECO:0000259" key="1">
    <source>
        <dbReference type="SMART" id="SM00507"/>
    </source>
</evidence>
<dbReference type="Gene3D" id="1.10.30.50">
    <property type="match status" value="1"/>
</dbReference>
<reference evidence="3" key="1">
    <citation type="submission" date="2015-12" db="EMBL/GenBank/DDBJ databases">
        <authorList>
            <person name="Shamseldin A."/>
            <person name="Moawad H."/>
            <person name="Abd El-Rahim W.M."/>
            <person name="Sadowsky M.J."/>
        </authorList>
    </citation>
    <scope>NUCLEOTIDE SEQUENCE [LARGE SCALE GENOMIC DNA]</scope>
    <source>
        <strain evidence="3">2538-88</strain>
    </source>
</reference>
<evidence type="ECO:0000313" key="2">
    <source>
        <dbReference type="EMBL" id="KYN90224.1"/>
    </source>
</evidence>
<gene>
    <name evidence="2" type="ORF">ATY37_10490</name>
</gene>
<name>A0A151L1L4_9VIBR</name>
<dbReference type="Pfam" id="PF01844">
    <property type="entry name" value="HNH"/>
    <property type="match status" value="1"/>
</dbReference>
<dbReference type="Proteomes" id="UP000075346">
    <property type="component" value="Unassembled WGS sequence"/>
</dbReference>
<comment type="caution">
    <text evidence="2">The sequence shown here is derived from an EMBL/GenBank/DDBJ whole genome shotgun (WGS) entry which is preliminary data.</text>
</comment>
<keyword evidence="2" id="KW-0378">Hydrolase</keyword>
<proteinExistence type="predicted"/>
<accession>A0A151L1L4</accession>
<keyword evidence="2" id="KW-0255">Endonuclease</keyword>
<protein>
    <submittedName>
        <fullName evidence="2">HNH endonuclease</fullName>
    </submittedName>
</protein>
<dbReference type="GO" id="GO:0004519">
    <property type="term" value="F:endonuclease activity"/>
    <property type="evidence" value="ECO:0007669"/>
    <property type="project" value="UniProtKB-KW"/>
</dbReference>
<dbReference type="AlphaFoldDB" id="A0A151L1L4"/>
<evidence type="ECO:0000313" key="3">
    <source>
        <dbReference type="Proteomes" id="UP000075346"/>
    </source>
</evidence>
<feature type="domain" description="HNH nuclease" evidence="1">
    <location>
        <begin position="141"/>
        <end position="200"/>
    </location>
</feature>
<dbReference type="CDD" id="cd00085">
    <property type="entry name" value="HNHc"/>
    <property type="match status" value="1"/>
</dbReference>
<dbReference type="RefSeq" id="WP_061896240.1">
    <property type="nucleotide sequence ID" value="NZ_LOBR01000005.1"/>
</dbReference>
<dbReference type="SMART" id="SM00507">
    <property type="entry name" value="HNHc"/>
    <property type="match status" value="1"/>
</dbReference>